<dbReference type="AlphaFoldDB" id="A0AAW1UGM3"/>
<dbReference type="GO" id="GO:0005737">
    <property type="term" value="C:cytoplasm"/>
    <property type="evidence" value="ECO:0007669"/>
    <property type="project" value="TreeGrafter"/>
</dbReference>
<feature type="compositionally biased region" description="Polar residues" evidence="1">
    <location>
        <begin position="435"/>
        <end position="460"/>
    </location>
</feature>
<dbReference type="GO" id="GO:0000977">
    <property type="term" value="F:RNA polymerase II transcription regulatory region sequence-specific DNA binding"/>
    <property type="evidence" value="ECO:0007669"/>
    <property type="project" value="TreeGrafter"/>
</dbReference>
<dbReference type="InterPro" id="IPR019391">
    <property type="entry name" value="Storkhead-box_WHD"/>
</dbReference>
<feature type="compositionally biased region" description="Polar residues" evidence="1">
    <location>
        <begin position="334"/>
        <end position="353"/>
    </location>
</feature>
<dbReference type="GO" id="GO:0006357">
    <property type="term" value="P:regulation of transcription by RNA polymerase II"/>
    <property type="evidence" value="ECO:0007669"/>
    <property type="project" value="InterPro"/>
</dbReference>
<comment type="caution">
    <text evidence="3">The sequence shown here is derived from an EMBL/GenBank/DDBJ whole genome shotgun (WGS) entry which is preliminary data.</text>
</comment>
<organism evidence="3 4">
    <name type="scientific">Henosepilachna vigintioctopunctata</name>
    <dbReference type="NCBI Taxonomy" id="420089"/>
    <lineage>
        <taxon>Eukaryota</taxon>
        <taxon>Metazoa</taxon>
        <taxon>Ecdysozoa</taxon>
        <taxon>Arthropoda</taxon>
        <taxon>Hexapoda</taxon>
        <taxon>Insecta</taxon>
        <taxon>Pterygota</taxon>
        <taxon>Neoptera</taxon>
        <taxon>Endopterygota</taxon>
        <taxon>Coleoptera</taxon>
        <taxon>Polyphaga</taxon>
        <taxon>Cucujiformia</taxon>
        <taxon>Coccinelloidea</taxon>
        <taxon>Coccinellidae</taxon>
        <taxon>Epilachninae</taxon>
        <taxon>Epilachnini</taxon>
        <taxon>Henosepilachna</taxon>
    </lineage>
</organism>
<feature type="region of interest" description="Disordered" evidence="1">
    <location>
        <begin position="681"/>
        <end position="718"/>
    </location>
</feature>
<feature type="domain" description="Winged helix Storkhead-box1" evidence="2">
    <location>
        <begin position="138"/>
        <end position="216"/>
    </location>
</feature>
<dbReference type="PANTHER" id="PTHR22437:SF0">
    <property type="entry name" value="FI21431P1"/>
    <property type="match status" value="1"/>
</dbReference>
<dbReference type="GO" id="GO:0005634">
    <property type="term" value="C:nucleus"/>
    <property type="evidence" value="ECO:0007669"/>
    <property type="project" value="TreeGrafter"/>
</dbReference>
<feature type="compositionally biased region" description="Basic and acidic residues" evidence="1">
    <location>
        <begin position="486"/>
        <end position="500"/>
    </location>
</feature>
<reference evidence="3 4" key="1">
    <citation type="submission" date="2023-03" db="EMBL/GenBank/DDBJ databases">
        <title>Genome insight into feeding habits of ladybird beetles.</title>
        <authorList>
            <person name="Li H.-S."/>
            <person name="Huang Y.-H."/>
            <person name="Pang H."/>
        </authorList>
    </citation>
    <scope>NUCLEOTIDE SEQUENCE [LARGE SCALE GENOMIC DNA]</scope>
    <source>
        <strain evidence="3">SYSU_2023b</strain>
        <tissue evidence="3">Whole body</tissue>
    </source>
</reference>
<dbReference type="InterPro" id="IPR040126">
    <property type="entry name" value="STOX1/2"/>
</dbReference>
<protein>
    <recommendedName>
        <fullName evidence="2">Winged helix Storkhead-box1 domain-containing protein</fullName>
    </recommendedName>
</protein>
<name>A0AAW1UGM3_9CUCU</name>
<gene>
    <name evidence="3" type="ORF">WA026_022085</name>
</gene>
<evidence type="ECO:0000256" key="1">
    <source>
        <dbReference type="SAM" id="MobiDB-lite"/>
    </source>
</evidence>
<evidence type="ECO:0000313" key="4">
    <source>
        <dbReference type="Proteomes" id="UP001431783"/>
    </source>
</evidence>
<dbReference type="Proteomes" id="UP001431783">
    <property type="component" value="Unassembled WGS sequence"/>
</dbReference>
<feature type="compositionally biased region" description="Polar residues" evidence="1">
    <location>
        <begin position="702"/>
        <end position="718"/>
    </location>
</feature>
<feature type="compositionally biased region" description="Low complexity" evidence="1">
    <location>
        <begin position="557"/>
        <end position="569"/>
    </location>
</feature>
<dbReference type="EMBL" id="JARQZJ010000048">
    <property type="protein sequence ID" value="KAK9878444.1"/>
    <property type="molecule type" value="Genomic_DNA"/>
</dbReference>
<evidence type="ECO:0000313" key="3">
    <source>
        <dbReference type="EMBL" id="KAK9878444.1"/>
    </source>
</evidence>
<feature type="compositionally biased region" description="Polar residues" evidence="1">
    <location>
        <begin position="681"/>
        <end position="695"/>
    </location>
</feature>
<evidence type="ECO:0000259" key="2">
    <source>
        <dbReference type="Pfam" id="PF10264"/>
    </source>
</evidence>
<proteinExistence type="predicted"/>
<dbReference type="PANTHER" id="PTHR22437">
    <property type="entry name" value="WINGED HELIX DOMAIN-CONTAINING PROTEIN"/>
    <property type="match status" value="1"/>
</dbReference>
<feature type="region of interest" description="Disordered" evidence="1">
    <location>
        <begin position="433"/>
        <end position="605"/>
    </location>
</feature>
<dbReference type="Pfam" id="PF10264">
    <property type="entry name" value="WHD_Storkhead"/>
    <property type="match status" value="1"/>
</dbReference>
<accession>A0AAW1UGM3</accession>
<feature type="region of interest" description="Disordered" evidence="1">
    <location>
        <begin position="324"/>
        <end position="353"/>
    </location>
</feature>
<sequence>MCKTTKTVSLLPQGWSPKMDLNYKNARSQSRLALHQCLAIVLRKEGCQGDPGDFWMYENGYPLFQGLLSANALCWWNTSLSGATKTLEYKGYVNPGALLVGSEACSLEILRNAWARRVLQPPQGYQIVALEEIEGCYVKPVTQTQWTPLPEAVCAVILRLSSQGKPAGIETIRESLYMVFPHVSPPSEQALYDTLAQLTAEKKLYHTANGYFIVTPERRRSRSLSRGGKRRTLDDGSNKTMLMSTEEAIAVVHGEMATIRDGDITHQCIQTNLADVISGGNASDKIMYARTGKQWNSIHSSRNPEHRTSFRLWSSGRRIRRSASTRTLAKHYNDTSSSTDGPYSDTSPTPKKSSLFSRIFRKSKRSQCQIHQTYNGQYPPTEWFNSKAVHLHSVGTQTTSETESILPYDTYESSLPRSATLPRRHRRRLSGELTYASSHNPSRENSPLSKSATSTMPNTPSKHSSKSRDSSRKTSRLSLHKTSSIQEDKEEKEVKDKTSNTEDLTSVVLSDNSEHPSLSQDLKCTDGESTLTSISNKSLLQVDNSGPSSIESHRSSRTGSSIGSGPSSIESHKTVIQNNSLLGPKSSPAKNSPKRELRSKVTKSVCSSMPQSSSFVLEVTTSQGNVNTSAKTNTKTTATINNVTNSGNTKIFVQNSPVRSVITFKNGQNDPNPNLVIINGTESRNTENEVSSAKNINHLKDPSTNLNNSRDAENSNDLQTKTMNNNRKLSLQLPSKDGLSYNNLIKNVSHKFTPNSSPDSPINNSLRDFAKNCIYLNSPPSPTKTVDSYSSSGNVFIENELDTKLCQQKSSDSQKVEKNLLGSEPNIYCKERTFSKNSTIEPCPSLNDLTFNFTSLAAQKILKGVSINSVDTLVELSMANGEKQNNCEVVHTDFGVF</sequence>
<feature type="compositionally biased region" description="Polar residues" evidence="1">
    <location>
        <begin position="501"/>
        <end position="544"/>
    </location>
</feature>
<keyword evidence="4" id="KW-1185">Reference proteome</keyword>